<dbReference type="WBParaSite" id="SPAL_0000564725.1">
    <property type="protein sequence ID" value="SPAL_0000564725.1"/>
    <property type="gene ID" value="SPAL_0000564725"/>
</dbReference>
<evidence type="ECO:0000313" key="1">
    <source>
        <dbReference type="Proteomes" id="UP000046392"/>
    </source>
</evidence>
<evidence type="ECO:0000313" key="2">
    <source>
        <dbReference type="WBParaSite" id="SPAL_0000564725.1"/>
    </source>
</evidence>
<dbReference type="AlphaFoldDB" id="A0A0N5BI65"/>
<organism evidence="1 2">
    <name type="scientific">Strongyloides papillosus</name>
    <name type="common">Intestinal threadworm</name>
    <dbReference type="NCBI Taxonomy" id="174720"/>
    <lineage>
        <taxon>Eukaryota</taxon>
        <taxon>Metazoa</taxon>
        <taxon>Ecdysozoa</taxon>
        <taxon>Nematoda</taxon>
        <taxon>Chromadorea</taxon>
        <taxon>Rhabditida</taxon>
        <taxon>Tylenchina</taxon>
        <taxon>Panagrolaimomorpha</taxon>
        <taxon>Strongyloidoidea</taxon>
        <taxon>Strongyloididae</taxon>
        <taxon>Strongyloides</taxon>
    </lineage>
</organism>
<accession>A0A0N5BI65</accession>
<sequence length="86" mass="10299">MDLDFFFQDILNFIKLGENPVNLYVKIIHNCFKSRIAAKKVFLKPIPQNFVYRGYRMVQFFDLGNLDLADLTSRLLLDKRRNTLKW</sequence>
<proteinExistence type="predicted"/>
<keyword evidence="1" id="KW-1185">Reference proteome</keyword>
<name>A0A0N5BI65_STREA</name>
<reference evidence="2" key="1">
    <citation type="submission" date="2017-02" db="UniProtKB">
        <authorList>
            <consortium name="WormBaseParasite"/>
        </authorList>
    </citation>
    <scope>IDENTIFICATION</scope>
</reference>
<protein>
    <submittedName>
        <fullName evidence="2">Uncharacterized protein</fullName>
    </submittedName>
</protein>
<dbReference type="Proteomes" id="UP000046392">
    <property type="component" value="Unplaced"/>
</dbReference>